<protein>
    <recommendedName>
        <fullName evidence="6">Leucine-rich repeat domain-containing protein</fullName>
    </recommendedName>
</protein>
<dbReference type="PANTHER" id="PTHR46652:SF3">
    <property type="entry name" value="LEUCINE-RICH REPEAT-CONTAINING PROTEIN 9"/>
    <property type="match status" value="1"/>
</dbReference>
<dbReference type="PANTHER" id="PTHR46652">
    <property type="entry name" value="LEUCINE-RICH REPEAT AND IQ DOMAIN-CONTAINING PROTEIN 1-RELATED"/>
    <property type="match status" value="1"/>
</dbReference>
<feature type="chain" id="PRO_5046207720" description="Leucine-rich repeat domain-containing protein" evidence="3">
    <location>
        <begin position="27"/>
        <end position="253"/>
    </location>
</feature>
<dbReference type="SMART" id="SM00365">
    <property type="entry name" value="LRR_SD22"/>
    <property type="match status" value="6"/>
</dbReference>
<dbReference type="Pfam" id="PF12799">
    <property type="entry name" value="LRR_4"/>
    <property type="match status" value="2"/>
</dbReference>
<dbReference type="InterPro" id="IPR001611">
    <property type="entry name" value="Leu-rich_rpt"/>
</dbReference>
<dbReference type="InterPro" id="IPR025875">
    <property type="entry name" value="Leu-rich_rpt_4"/>
</dbReference>
<feature type="signal peptide" evidence="3">
    <location>
        <begin position="1"/>
        <end position="26"/>
    </location>
</feature>
<dbReference type="Proteomes" id="UP000187412">
    <property type="component" value="Unassembled WGS sequence"/>
</dbReference>
<keyword evidence="5" id="KW-1185">Reference proteome</keyword>
<dbReference type="PROSITE" id="PS51450">
    <property type="entry name" value="LRR"/>
    <property type="match status" value="4"/>
</dbReference>
<dbReference type="InterPro" id="IPR032675">
    <property type="entry name" value="LRR_dom_sf"/>
</dbReference>
<evidence type="ECO:0000313" key="4">
    <source>
        <dbReference type="EMBL" id="OMD46285.1"/>
    </source>
</evidence>
<keyword evidence="2" id="KW-0677">Repeat</keyword>
<dbReference type="EMBL" id="MPTB01000021">
    <property type="protein sequence ID" value="OMD46285.1"/>
    <property type="molecule type" value="Genomic_DNA"/>
</dbReference>
<accession>A0ABX3HB84</accession>
<evidence type="ECO:0000256" key="2">
    <source>
        <dbReference type="ARBA" id="ARBA00022737"/>
    </source>
</evidence>
<evidence type="ECO:0000256" key="3">
    <source>
        <dbReference type="SAM" id="SignalP"/>
    </source>
</evidence>
<evidence type="ECO:0000313" key="5">
    <source>
        <dbReference type="Proteomes" id="UP000187412"/>
    </source>
</evidence>
<comment type="caution">
    <text evidence="4">The sequence shown here is derived from an EMBL/GenBank/DDBJ whole genome shotgun (WGS) entry which is preliminary data.</text>
</comment>
<dbReference type="InterPro" id="IPR050836">
    <property type="entry name" value="SDS22/Internalin_LRR"/>
</dbReference>
<organism evidence="4 5">
    <name type="scientific">Paenibacillus borealis</name>
    <dbReference type="NCBI Taxonomy" id="160799"/>
    <lineage>
        <taxon>Bacteria</taxon>
        <taxon>Bacillati</taxon>
        <taxon>Bacillota</taxon>
        <taxon>Bacilli</taxon>
        <taxon>Bacillales</taxon>
        <taxon>Paenibacillaceae</taxon>
        <taxon>Paenibacillus</taxon>
    </lineage>
</organism>
<name>A0ABX3HB84_PAEBO</name>
<evidence type="ECO:0000256" key="1">
    <source>
        <dbReference type="ARBA" id="ARBA00022614"/>
    </source>
</evidence>
<gene>
    <name evidence="4" type="ORF">BSK56_17315</name>
</gene>
<keyword evidence="3" id="KW-0732">Signal</keyword>
<dbReference type="RefSeq" id="WP_076111832.1">
    <property type="nucleotide sequence ID" value="NZ_MPTB01000021.1"/>
</dbReference>
<proteinExistence type="predicted"/>
<dbReference type="SUPFAM" id="SSF52058">
    <property type="entry name" value="L domain-like"/>
    <property type="match status" value="1"/>
</dbReference>
<reference evidence="4 5" key="1">
    <citation type="submission" date="2016-10" db="EMBL/GenBank/DDBJ databases">
        <title>Paenibacillus species isolates.</title>
        <authorList>
            <person name="Beno S.M."/>
        </authorList>
    </citation>
    <scope>NUCLEOTIDE SEQUENCE [LARGE SCALE GENOMIC DNA]</scope>
    <source>
        <strain evidence="4 5">FSL H7-0744</strain>
    </source>
</reference>
<dbReference type="Gene3D" id="3.80.10.10">
    <property type="entry name" value="Ribonuclease Inhibitor"/>
    <property type="match status" value="1"/>
</dbReference>
<keyword evidence="1" id="KW-0433">Leucine-rich repeat</keyword>
<evidence type="ECO:0008006" key="6">
    <source>
        <dbReference type="Google" id="ProtNLM"/>
    </source>
</evidence>
<sequence>MPAKLMKNIIVICLVLVFLPATSIWAASVITDPALAKAVRAELELPAKKELKAVDLKKLESLYPSESKAKITSLQGLEYAVNMESLFLPGQKIKNINPLSRLKKLTFLAVEENQITDLSPISGLSSLEKLVVDGNKIKSLVPLKNLNKLTDLLASNNQVEDLSPIKKLKLEWLLLSGNKIQDLTPLKNHPTLEHLYLDDNLIQDIEVLETLPQLQEVSLANNPLNEQAEQVIQELENNGVIVNLEDNRDTQPE</sequence>